<reference evidence="2" key="2">
    <citation type="submission" date="2018-08" db="UniProtKB">
        <authorList>
            <consortium name="EnsemblPlants"/>
        </authorList>
    </citation>
    <scope>IDENTIFICATION</scope>
    <source>
        <strain evidence="2">Yugu1</strain>
    </source>
</reference>
<sequence>MSKCAISIEALVNEDHQNIISTDQIHQIYIFLFFVLKAISQNIVYLINDEYNPQLFVILMKKLARQSLLM</sequence>
<evidence type="ECO:0000313" key="3">
    <source>
        <dbReference type="Proteomes" id="UP000004995"/>
    </source>
</evidence>
<evidence type="ECO:0000256" key="1">
    <source>
        <dbReference type="SAM" id="Phobius"/>
    </source>
</evidence>
<dbReference type="Proteomes" id="UP000004995">
    <property type="component" value="Unassembled WGS sequence"/>
</dbReference>
<keyword evidence="1" id="KW-1133">Transmembrane helix</keyword>
<accession>K3ZBI2</accession>
<organism evidence="2 3">
    <name type="scientific">Setaria italica</name>
    <name type="common">Foxtail millet</name>
    <name type="synonym">Panicum italicum</name>
    <dbReference type="NCBI Taxonomy" id="4555"/>
    <lineage>
        <taxon>Eukaryota</taxon>
        <taxon>Viridiplantae</taxon>
        <taxon>Streptophyta</taxon>
        <taxon>Embryophyta</taxon>
        <taxon>Tracheophyta</taxon>
        <taxon>Spermatophyta</taxon>
        <taxon>Magnoliopsida</taxon>
        <taxon>Liliopsida</taxon>
        <taxon>Poales</taxon>
        <taxon>Poaceae</taxon>
        <taxon>PACMAD clade</taxon>
        <taxon>Panicoideae</taxon>
        <taxon>Panicodae</taxon>
        <taxon>Paniceae</taxon>
        <taxon>Cenchrinae</taxon>
        <taxon>Setaria</taxon>
    </lineage>
</organism>
<dbReference type="HOGENOM" id="CLU_2762620_0_0_1"/>
<dbReference type="EMBL" id="AGNK02001913">
    <property type="status" value="NOT_ANNOTATED_CDS"/>
    <property type="molecule type" value="Genomic_DNA"/>
</dbReference>
<keyword evidence="3" id="KW-1185">Reference proteome</keyword>
<dbReference type="EnsemblPlants" id="KQL16275">
    <property type="protein sequence ID" value="KQL16275"/>
    <property type="gene ID" value="SETIT_023903mg"/>
</dbReference>
<name>K3ZBI2_SETIT</name>
<evidence type="ECO:0000313" key="2">
    <source>
        <dbReference type="EnsemblPlants" id="KQL16275"/>
    </source>
</evidence>
<proteinExistence type="predicted"/>
<reference evidence="3" key="1">
    <citation type="journal article" date="2012" name="Nat. Biotechnol.">
        <title>Reference genome sequence of the model plant Setaria.</title>
        <authorList>
            <person name="Bennetzen J.L."/>
            <person name="Schmutz J."/>
            <person name="Wang H."/>
            <person name="Percifield R."/>
            <person name="Hawkins J."/>
            <person name="Pontaroli A.C."/>
            <person name="Estep M."/>
            <person name="Feng L."/>
            <person name="Vaughn J.N."/>
            <person name="Grimwood J."/>
            <person name="Jenkins J."/>
            <person name="Barry K."/>
            <person name="Lindquist E."/>
            <person name="Hellsten U."/>
            <person name="Deshpande S."/>
            <person name="Wang X."/>
            <person name="Wu X."/>
            <person name="Mitros T."/>
            <person name="Triplett J."/>
            <person name="Yang X."/>
            <person name="Ye C.Y."/>
            <person name="Mauro-Herrera M."/>
            <person name="Wang L."/>
            <person name="Li P."/>
            <person name="Sharma M."/>
            <person name="Sharma R."/>
            <person name="Ronald P.C."/>
            <person name="Panaud O."/>
            <person name="Kellogg E.A."/>
            <person name="Brutnell T.P."/>
            <person name="Doust A.N."/>
            <person name="Tuskan G.A."/>
            <person name="Rokhsar D."/>
            <person name="Devos K.M."/>
        </authorList>
    </citation>
    <scope>NUCLEOTIDE SEQUENCE [LARGE SCALE GENOMIC DNA]</scope>
    <source>
        <strain evidence="3">cv. Yugu1</strain>
    </source>
</reference>
<dbReference type="AlphaFoldDB" id="K3ZBI2"/>
<keyword evidence="1" id="KW-0472">Membrane</keyword>
<feature type="transmembrane region" description="Helical" evidence="1">
    <location>
        <begin position="28"/>
        <end position="47"/>
    </location>
</feature>
<protein>
    <submittedName>
        <fullName evidence="2">Uncharacterized protein</fullName>
    </submittedName>
</protein>
<dbReference type="InParanoid" id="K3ZBI2"/>
<keyword evidence="1" id="KW-0812">Transmembrane</keyword>
<dbReference type="Gramene" id="KQL16275">
    <property type="protein sequence ID" value="KQL16275"/>
    <property type="gene ID" value="SETIT_023903mg"/>
</dbReference>